<dbReference type="Proteomes" id="UP001139028">
    <property type="component" value="Unassembled WGS sequence"/>
</dbReference>
<dbReference type="EMBL" id="JALBWM010000619">
    <property type="protein sequence ID" value="MCO1337284.1"/>
    <property type="molecule type" value="Genomic_DNA"/>
</dbReference>
<reference evidence="1" key="1">
    <citation type="journal article" date="2022" name="Arch. Microbiol.">
        <title>Microbulbifer okhotskensis sp. nov., isolated from a deep bottom sediment of the Okhotsk Sea.</title>
        <authorList>
            <person name="Romanenko L."/>
            <person name="Kurilenko V."/>
            <person name="Otstavnykh N."/>
            <person name="Velansky P."/>
            <person name="Isaeva M."/>
            <person name="Mikhailov V."/>
        </authorList>
    </citation>
    <scope>NUCLEOTIDE SEQUENCE</scope>
    <source>
        <strain evidence="1">OS29</strain>
    </source>
</reference>
<sequence length="67" mass="7322">KSNTAYALDAQQTIDEEGRSRIELYADHAVKVATAIRALGIKYLAADAYYTILRTVLGGEIGRNHGQ</sequence>
<name>A0A9X2ET30_9GAMM</name>
<proteinExistence type="predicted"/>
<gene>
    <name evidence="1" type="ORF">MO867_23475</name>
</gene>
<comment type="caution">
    <text evidence="1">The sequence shown here is derived from an EMBL/GenBank/DDBJ whole genome shotgun (WGS) entry which is preliminary data.</text>
</comment>
<feature type="non-terminal residue" evidence="1">
    <location>
        <position position="67"/>
    </location>
</feature>
<evidence type="ECO:0000313" key="2">
    <source>
        <dbReference type="Proteomes" id="UP001139028"/>
    </source>
</evidence>
<protein>
    <submittedName>
        <fullName evidence="1">Uncharacterized protein</fullName>
    </submittedName>
</protein>
<accession>A0A9X2ET30</accession>
<evidence type="ECO:0000313" key="1">
    <source>
        <dbReference type="EMBL" id="MCO1337284.1"/>
    </source>
</evidence>
<organism evidence="1 2">
    <name type="scientific">Microbulbifer okhotskensis</name>
    <dbReference type="NCBI Taxonomy" id="2926617"/>
    <lineage>
        <taxon>Bacteria</taxon>
        <taxon>Pseudomonadati</taxon>
        <taxon>Pseudomonadota</taxon>
        <taxon>Gammaproteobacteria</taxon>
        <taxon>Cellvibrionales</taxon>
        <taxon>Microbulbiferaceae</taxon>
        <taxon>Microbulbifer</taxon>
    </lineage>
</organism>
<keyword evidence="2" id="KW-1185">Reference proteome</keyword>
<feature type="non-terminal residue" evidence="1">
    <location>
        <position position="1"/>
    </location>
</feature>
<dbReference type="RefSeq" id="WP_252473588.1">
    <property type="nucleotide sequence ID" value="NZ_JALBWM010000619.1"/>
</dbReference>
<dbReference type="AlphaFoldDB" id="A0A9X2ET30"/>